<dbReference type="SUPFAM" id="SSF51905">
    <property type="entry name" value="FAD/NAD(P)-binding domain"/>
    <property type="match status" value="1"/>
</dbReference>
<dbReference type="GeneID" id="17256708"/>
<dbReference type="KEGG" id="ehx:EMIHUDRAFT_203031"/>
<dbReference type="RefSeq" id="XP_005762986.1">
    <property type="nucleotide sequence ID" value="XM_005762929.1"/>
</dbReference>
<accession>A0A0D3IH22</accession>
<dbReference type="EnsemblProtists" id="EOD30973">
    <property type="protein sequence ID" value="EOD30973"/>
    <property type="gene ID" value="EMIHUDRAFT_203031"/>
</dbReference>
<dbReference type="Gene3D" id="3.50.50.60">
    <property type="entry name" value="FAD/NAD(P)-binding domain"/>
    <property type="match status" value="1"/>
</dbReference>
<proteinExistence type="predicted"/>
<evidence type="ECO:0000313" key="2">
    <source>
        <dbReference type="Proteomes" id="UP000013827"/>
    </source>
</evidence>
<dbReference type="PaxDb" id="2903-EOD10557"/>
<dbReference type="HOGENOM" id="CLU_1638526_0_0_1"/>
<dbReference type="EnsemblProtists" id="EOD10557">
    <property type="protein sequence ID" value="EOD10557"/>
    <property type="gene ID" value="EMIHUDRAFT_248330"/>
</dbReference>
<organism evidence="1 2">
    <name type="scientific">Emiliania huxleyi (strain CCMP1516)</name>
    <dbReference type="NCBI Taxonomy" id="280463"/>
    <lineage>
        <taxon>Eukaryota</taxon>
        <taxon>Haptista</taxon>
        <taxon>Haptophyta</taxon>
        <taxon>Prymnesiophyceae</taxon>
        <taxon>Isochrysidales</taxon>
        <taxon>Noelaerhabdaceae</taxon>
        <taxon>Emiliania</taxon>
    </lineage>
</organism>
<evidence type="ECO:0000313" key="1">
    <source>
        <dbReference type="EnsemblProtists" id="EOD10557"/>
    </source>
</evidence>
<protein>
    <recommendedName>
        <fullName evidence="3">FAD-binding domain-containing protein</fullName>
    </recommendedName>
</protein>
<reference evidence="1" key="2">
    <citation type="submission" date="2024-10" db="UniProtKB">
        <authorList>
            <consortium name="EnsemblProtists"/>
        </authorList>
    </citation>
    <scope>IDENTIFICATION</scope>
</reference>
<keyword evidence="2" id="KW-1185">Reference proteome</keyword>
<evidence type="ECO:0008006" key="3">
    <source>
        <dbReference type="Google" id="ProtNLM"/>
    </source>
</evidence>
<dbReference type="GeneID" id="17276246"/>
<reference evidence="2" key="1">
    <citation type="journal article" date="2013" name="Nature">
        <title>Pan genome of the phytoplankton Emiliania underpins its global distribution.</title>
        <authorList>
            <person name="Read B.A."/>
            <person name="Kegel J."/>
            <person name="Klute M.J."/>
            <person name="Kuo A."/>
            <person name="Lefebvre S.C."/>
            <person name="Maumus F."/>
            <person name="Mayer C."/>
            <person name="Miller J."/>
            <person name="Monier A."/>
            <person name="Salamov A."/>
            <person name="Young J."/>
            <person name="Aguilar M."/>
            <person name="Claverie J.M."/>
            <person name="Frickenhaus S."/>
            <person name="Gonzalez K."/>
            <person name="Herman E.K."/>
            <person name="Lin Y.C."/>
            <person name="Napier J."/>
            <person name="Ogata H."/>
            <person name="Sarno A.F."/>
            <person name="Shmutz J."/>
            <person name="Schroeder D."/>
            <person name="de Vargas C."/>
            <person name="Verret F."/>
            <person name="von Dassow P."/>
            <person name="Valentin K."/>
            <person name="Van de Peer Y."/>
            <person name="Wheeler G."/>
            <person name="Dacks J.B."/>
            <person name="Delwiche C.F."/>
            <person name="Dyhrman S.T."/>
            <person name="Glockner G."/>
            <person name="John U."/>
            <person name="Richards T."/>
            <person name="Worden A.Z."/>
            <person name="Zhang X."/>
            <person name="Grigoriev I.V."/>
            <person name="Allen A.E."/>
            <person name="Bidle K."/>
            <person name="Borodovsky M."/>
            <person name="Bowler C."/>
            <person name="Brownlee C."/>
            <person name="Cock J.M."/>
            <person name="Elias M."/>
            <person name="Gladyshev V.N."/>
            <person name="Groth M."/>
            <person name="Guda C."/>
            <person name="Hadaegh A."/>
            <person name="Iglesias-Rodriguez M.D."/>
            <person name="Jenkins J."/>
            <person name="Jones B.M."/>
            <person name="Lawson T."/>
            <person name="Leese F."/>
            <person name="Lindquist E."/>
            <person name="Lobanov A."/>
            <person name="Lomsadze A."/>
            <person name="Malik S.B."/>
            <person name="Marsh M.E."/>
            <person name="Mackinder L."/>
            <person name="Mock T."/>
            <person name="Mueller-Roeber B."/>
            <person name="Pagarete A."/>
            <person name="Parker M."/>
            <person name="Probert I."/>
            <person name="Quesneville H."/>
            <person name="Raines C."/>
            <person name="Rensing S.A."/>
            <person name="Riano-Pachon D.M."/>
            <person name="Richier S."/>
            <person name="Rokitta S."/>
            <person name="Shiraiwa Y."/>
            <person name="Soanes D.M."/>
            <person name="van der Giezen M."/>
            <person name="Wahlund T.M."/>
            <person name="Williams B."/>
            <person name="Wilson W."/>
            <person name="Wolfe G."/>
            <person name="Wurch L.L."/>
        </authorList>
    </citation>
    <scope>NUCLEOTIDE SEQUENCE</scope>
</reference>
<sequence length="162" mass="17384">MGRPLRVVIAGGGLAGNVLLRQLRRFGPELLHVRAFERRPFELASPPGLNVLLNHNGCAALADTDPELMAAIRAVGFEARLAGVEAAASLGSYELSHVCQVRNWSARTMAGDVLYHLEDVVRDGRADEPCLVARWDRIHAATRCDDLVEYGAAAPTGSACAL</sequence>
<dbReference type="KEGG" id="ehx:EMIHUDRAFT_248330"/>
<dbReference type="AlphaFoldDB" id="A0A0D3IH22"/>
<dbReference type="RefSeq" id="XP_005783402.1">
    <property type="nucleotide sequence ID" value="XM_005783345.1"/>
</dbReference>
<dbReference type="Proteomes" id="UP000013827">
    <property type="component" value="Unassembled WGS sequence"/>
</dbReference>
<dbReference type="InterPro" id="IPR036188">
    <property type="entry name" value="FAD/NAD-bd_sf"/>
</dbReference>
<name>A0A0D3IH22_EMIH1</name>